<organism evidence="2 3">
    <name type="scientific">Tengunoibacter tsumagoiensis</name>
    <dbReference type="NCBI Taxonomy" id="2014871"/>
    <lineage>
        <taxon>Bacteria</taxon>
        <taxon>Bacillati</taxon>
        <taxon>Chloroflexota</taxon>
        <taxon>Ktedonobacteria</taxon>
        <taxon>Ktedonobacterales</taxon>
        <taxon>Dictyobacteraceae</taxon>
        <taxon>Tengunoibacter</taxon>
    </lineage>
</organism>
<dbReference type="PANTHER" id="PTHR21310:SF15">
    <property type="entry name" value="AMINOGLYCOSIDE PHOSPHOTRANSFERASE DOMAIN-CONTAINING PROTEIN"/>
    <property type="match status" value="1"/>
</dbReference>
<dbReference type="SUPFAM" id="SSF56112">
    <property type="entry name" value="Protein kinase-like (PK-like)"/>
    <property type="match status" value="1"/>
</dbReference>
<dbReference type="Gene3D" id="3.30.200.20">
    <property type="entry name" value="Phosphorylase Kinase, domain 1"/>
    <property type="match status" value="1"/>
</dbReference>
<sequence>MNKSSVYLETIQRLYPDFPVYSIQTNTDGQNNDILIVNDAFIFRFPKYIDGVERLERECALLKGIGDFITLPIPHISFEQIVDQTVGQVFLGYRIIPGVPLWRETVQNICEEHILTSLALQLAQFLRELHSIPSDVIHEQPLPVADTYEEWRDIYTRIQMKCYPYMRLDARLWATHHFETFLADSAHFAYKPVLKHGDFGPSNILFDAEKQVISGIIDFGGAGLGDPAYDFAGILSGYGETFLRRFVAIYPEIEAFWDRITFYQGTFALLEALFGIENQDQNAFESGIKEYV</sequence>
<comment type="caution">
    <text evidence="2">The sequence shown here is derived from an EMBL/GenBank/DDBJ whole genome shotgun (WGS) entry which is preliminary data.</text>
</comment>
<dbReference type="Pfam" id="PF01636">
    <property type="entry name" value="APH"/>
    <property type="match status" value="1"/>
</dbReference>
<protein>
    <submittedName>
        <fullName evidence="2">6'-aminoglycoside N-acetyltransferase</fullName>
    </submittedName>
</protein>
<dbReference type="GO" id="GO:0016740">
    <property type="term" value="F:transferase activity"/>
    <property type="evidence" value="ECO:0007669"/>
    <property type="project" value="UniProtKB-KW"/>
</dbReference>
<dbReference type="InterPro" id="IPR011009">
    <property type="entry name" value="Kinase-like_dom_sf"/>
</dbReference>
<dbReference type="PANTHER" id="PTHR21310">
    <property type="entry name" value="AMINOGLYCOSIDE PHOSPHOTRANSFERASE-RELATED-RELATED"/>
    <property type="match status" value="1"/>
</dbReference>
<dbReference type="InterPro" id="IPR002575">
    <property type="entry name" value="Aminoglycoside_PTrfase"/>
</dbReference>
<keyword evidence="2" id="KW-0808">Transferase</keyword>
<reference evidence="3" key="1">
    <citation type="submission" date="2018-12" db="EMBL/GenBank/DDBJ databases">
        <title>Tengunoibacter tsumagoiensis gen. nov., sp. nov., Dictyobacter kobayashii sp. nov., D. alpinus sp. nov., and D. joshuensis sp. nov. and description of Dictyobacteraceae fam. nov. within the order Ktedonobacterales isolated from Tengu-no-mugimeshi.</title>
        <authorList>
            <person name="Wang C.M."/>
            <person name="Zheng Y."/>
            <person name="Sakai Y."/>
            <person name="Toyoda A."/>
            <person name="Minakuchi Y."/>
            <person name="Abe K."/>
            <person name="Yokota A."/>
            <person name="Yabe S."/>
        </authorList>
    </citation>
    <scope>NUCLEOTIDE SEQUENCE [LARGE SCALE GENOMIC DNA]</scope>
    <source>
        <strain evidence="3">Uno3</strain>
    </source>
</reference>
<feature type="domain" description="Aminoglycoside phosphotransferase" evidence="1">
    <location>
        <begin position="23"/>
        <end position="250"/>
    </location>
</feature>
<evidence type="ECO:0000313" key="3">
    <source>
        <dbReference type="Proteomes" id="UP000287352"/>
    </source>
</evidence>
<dbReference type="OrthoDB" id="60975at2"/>
<evidence type="ECO:0000259" key="1">
    <source>
        <dbReference type="Pfam" id="PF01636"/>
    </source>
</evidence>
<proteinExistence type="predicted"/>
<name>A0A402A636_9CHLR</name>
<dbReference type="Gene3D" id="3.90.1200.10">
    <property type="match status" value="1"/>
</dbReference>
<gene>
    <name evidence="2" type="ORF">KTT_44080</name>
</gene>
<evidence type="ECO:0000313" key="2">
    <source>
        <dbReference type="EMBL" id="GCE14549.1"/>
    </source>
</evidence>
<dbReference type="RefSeq" id="WP_126582112.1">
    <property type="nucleotide sequence ID" value="NZ_BIFR01000002.1"/>
</dbReference>
<dbReference type="InterPro" id="IPR051678">
    <property type="entry name" value="AGP_Transferase"/>
</dbReference>
<dbReference type="AlphaFoldDB" id="A0A402A636"/>
<keyword evidence="3" id="KW-1185">Reference proteome</keyword>
<dbReference type="EMBL" id="BIFR01000002">
    <property type="protein sequence ID" value="GCE14549.1"/>
    <property type="molecule type" value="Genomic_DNA"/>
</dbReference>
<accession>A0A402A636</accession>
<dbReference type="Proteomes" id="UP000287352">
    <property type="component" value="Unassembled WGS sequence"/>
</dbReference>